<dbReference type="PROSITE" id="PS51375">
    <property type="entry name" value="PPR"/>
    <property type="match status" value="10"/>
</dbReference>
<dbReference type="PANTHER" id="PTHR47936:SF1">
    <property type="entry name" value="PENTATRICOPEPTIDE REPEAT-CONTAINING PROTEIN GUN1, CHLOROPLASTIC"/>
    <property type="match status" value="1"/>
</dbReference>
<feature type="repeat" description="PPR" evidence="3">
    <location>
        <begin position="347"/>
        <end position="381"/>
    </location>
</feature>
<proteinExistence type="inferred from homology"/>
<name>A0AAN7PTD6_9MYRT</name>
<gene>
    <name evidence="4" type="ORF">SAY87_004777</name>
</gene>
<dbReference type="Pfam" id="PF01535">
    <property type="entry name" value="PPR"/>
    <property type="match status" value="3"/>
</dbReference>
<evidence type="ECO:0008006" key="6">
    <source>
        <dbReference type="Google" id="ProtNLM"/>
    </source>
</evidence>
<dbReference type="NCBIfam" id="TIGR00756">
    <property type="entry name" value="PPR"/>
    <property type="match status" value="9"/>
</dbReference>
<dbReference type="Gene3D" id="1.25.40.10">
    <property type="entry name" value="Tetratricopeptide repeat domain"/>
    <property type="match status" value="6"/>
</dbReference>
<protein>
    <recommendedName>
        <fullName evidence="6">Pentatricopeptide repeat-containing protein</fullName>
    </recommendedName>
</protein>
<evidence type="ECO:0000313" key="4">
    <source>
        <dbReference type="EMBL" id="KAK4751295.1"/>
    </source>
</evidence>
<accession>A0AAN7PTD6</accession>
<feature type="repeat" description="PPR" evidence="3">
    <location>
        <begin position="726"/>
        <end position="760"/>
    </location>
</feature>
<feature type="repeat" description="PPR" evidence="3">
    <location>
        <begin position="382"/>
        <end position="416"/>
    </location>
</feature>
<dbReference type="Pfam" id="PF13041">
    <property type="entry name" value="PPR_2"/>
    <property type="match status" value="3"/>
</dbReference>
<evidence type="ECO:0000256" key="2">
    <source>
        <dbReference type="ARBA" id="ARBA00022737"/>
    </source>
</evidence>
<feature type="repeat" description="PPR" evidence="3">
    <location>
        <begin position="621"/>
        <end position="651"/>
    </location>
</feature>
<dbReference type="Pfam" id="PF12854">
    <property type="entry name" value="PPR_1"/>
    <property type="match status" value="1"/>
</dbReference>
<feature type="repeat" description="PPR" evidence="3">
    <location>
        <begin position="118"/>
        <end position="152"/>
    </location>
</feature>
<reference evidence="4 5" key="1">
    <citation type="journal article" date="2023" name="Hortic Res">
        <title>Pangenome of water caltrop reveals structural variations and asymmetric subgenome divergence after allopolyploidization.</title>
        <authorList>
            <person name="Zhang X."/>
            <person name="Chen Y."/>
            <person name="Wang L."/>
            <person name="Yuan Y."/>
            <person name="Fang M."/>
            <person name="Shi L."/>
            <person name="Lu R."/>
            <person name="Comes H.P."/>
            <person name="Ma Y."/>
            <person name="Chen Y."/>
            <person name="Huang G."/>
            <person name="Zhou Y."/>
            <person name="Zheng Z."/>
            <person name="Qiu Y."/>
        </authorList>
    </citation>
    <scope>NUCLEOTIDE SEQUENCE [LARGE SCALE GENOMIC DNA]</scope>
    <source>
        <tissue evidence="4">Roots</tissue>
    </source>
</reference>
<keyword evidence="2" id="KW-0677">Repeat</keyword>
<feature type="repeat" description="PPR" evidence="3">
    <location>
        <begin position="656"/>
        <end position="690"/>
    </location>
</feature>
<dbReference type="AlphaFoldDB" id="A0AAN7PTD6"/>
<evidence type="ECO:0000256" key="1">
    <source>
        <dbReference type="ARBA" id="ARBA00007626"/>
    </source>
</evidence>
<evidence type="ECO:0000256" key="3">
    <source>
        <dbReference type="PROSITE-ProRule" id="PRU00708"/>
    </source>
</evidence>
<comment type="caution">
    <text evidence="4">The sequence shown here is derived from an EMBL/GenBank/DDBJ whole genome shotgun (WGS) entry which is preliminary data.</text>
</comment>
<feature type="repeat" description="PPR" evidence="3">
    <location>
        <begin position="277"/>
        <end position="311"/>
    </location>
</feature>
<dbReference type="InterPro" id="IPR002885">
    <property type="entry name" value="PPR_rpt"/>
</dbReference>
<feature type="repeat" description="PPR" evidence="3">
    <location>
        <begin position="312"/>
        <end position="346"/>
    </location>
</feature>
<feature type="repeat" description="PPR" evidence="3">
    <location>
        <begin position="691"/>
        <end position="725"/>
    </location>
</feature>
<dbReference type="Proteomes" id="UP001345219">
    <property type="component" value="Chromosome 4"/>
</dbReference>
<dbReference type="EMBL" id="JAXIOK010000017">
    <property type="protein sequence ID" value="KAK4751295.1"/>
    <property type="molecule type" value="Genomic_DNA"/>
</dbReference>
<feature type="repeat" description="PPR" evidence="3">
    <location>
        <begin position="417"/>
        <end position="451"/>
    </location>
</feature>
<comment type="similarity">
    <text evidence="1">Belongs to the PPR family. P subfamily.</text>
</comment>
<keyword evidence="5" id="KW-1185">Reference proteome</keyword>
<sequence length="794" mass="88612">MSVNSNVIRKPGMVQLAENLLAASITKSLAVSGTRDLQRDAVLLSESLLHRILRSPALDPAKKLEFFAWSKISSSVKHFYKHSAATYSLMLHILCSSKILDEVPPLINLMKEDGVVVDSWTFKFVLDSLIRGSKFDASLEILDHMEEIGVKATSPIYDSILVALVRKGQLGLALPIFCRLLDGSNPDSNSSDSVCVGLLPSSSTCNKLLGALKKAGMKAEFRALFSKLREKYWFELDSCGYNICIHAFGCWGDLTTSLKLFEEVKAKHLKWGSLGPDLCTYNSLIQVLCLMAKVKDGLVVYEEMKSSGHKPDEFTYRILIQGCSKSYRMDDAMRILSEMEYNGFQLDVIVYNALLDGLLKSRRVVDACKLFEKMVEDGVRASCYTYNILIDGLFKNGRSEGAYTLFCDLKKKGQFVDNITYSIVVSQLCKEDLVEEALELVKEMETRGFVVDLVTVTSLLIGFHKHDYWDGVEMLIKHISNGNVVLNVLKWKANMEASMKNPHSRRKDYSPLFPSRGKLSEVMSLIGSSDSGREAEKNPSIDNIDEWSSSPYLDQLASITKYGYLVPQLFSIPKAERVLGKMDSFDIDMVNTFLSIFLAKGNTSLACKLFEIFTDMGLVTTSYTYNSIMSSFVKKGYFNEAFGVLNEMGDELSPWDIATYNAIIQGLGKSGNADLASSIHDKLIKHGGYLDIVMYNTLINALGSAGRIEEACNLFRQMKASGIKPDVVTFNTLINVHTKAGKLKEAYKFLRMMLDEGCTPNHVTDTTLDLLGREIERLRDNKTSIMGSNEDNTN</sequence>
<evidence type="ECO:0000313" key="5">
    <source>
        <dbReference type="Proteomes" id="UP001345219"/>
    </source>
</evidence>
<organism evidence="4 5">
    <name type="scientific">Trapa incisa</name>
    <dbReference type="NCBI Taxonomy" id="236973"/>
    <lineage>
        <taxon>Eukaryota</taxon>
        <taxon>Viridiplantae</taxon>
        <taxon>Streptophyta</taxon>
        <taxon>Embryophyta</taxon>
        <taxon>Tracheophyta</taxon>
        <taxon>Spermatophyta</taxon>
        <taxon>Magnoliopsida</taxon>
        <taxon>eudicotyledons</taxon>
        <taxon>Gunneridae</taxon>
        <taxon>Pentapetalae</taxon>
        <taxon>rosids</taxon>
        <taxon>malvids</taxon>
        <taxon>Myrtales</taxon>
        <taxon>Lythraceae</taxon>
        <taxon>Trapa</taxon>
    </lineage>
</organism>
<dbReference type="InterPro" id="IPR011990">
    <property type="entry name" value="TPR-like_helical_dom_sf"/>
</dbReference>
<dbReference type="PANTHER" id="PTHR47936">
    <property type="entry name" value="PPR_LONG DOMAIN-CONTAINING PROTEIN"/>
    <property type="match status" value="1"/>
</dbReference>